<sequence length="120" mass="13010">MPHAVQVDLGDGPPHLGRDRPDGPGGDDTGVRHDGVQPTERRHSFVDHGADRLRVADIGDSEQGPGTLPLDRLRRLLEIGFGRQVVLDSRDVAADVEPDDVDARRRAGSRGCDPDPGRLR</sequence>
<gene>
    <name evidence="2" type="ORF">GCM10023175_05230</name>
</gene>
<protein>
    <submittedName>
        <fullName evidence="2">Uncharacterized protein</fullName>
    </submittedName>
</protein>
<dbReference type="EMBL" id="BAABGT010000009">
    <property type="protein sequence ID" value="GAA4537148.1"/>
    <property type="molecule type" value="Genomic_DNA"/>
</dbReference>
<dbReference type="Proteomes" id="UP001501598">
    <property type="component" value="Unassembled WGS sequence"/>
</dbReference>
<name>A0ABP8RF18_9PSEU</name>
<feature type="compositionally biased region" description="Basic and acidic residues" evidence="1">
    <location>
        <begin position="29"/>
        <end position="48"/>
    </location>
</feature>
<evidence type="ECO:0000313" key="3">
    <source>
        <dbReference type="Proteomes" id="UP001501598"/>
    </source>
</evidence>
<keyword evidence="3" id="KW-1185">Reference proteome</keyword>
<comment type="caution">
    <text evidence="2">The sequence shown here is derived from an EMBL/GenBank/DDBJ whole genome shotgun (WGS) entry which is preliminary data.</text>
</comment>
<accession>A0ABP8RF18</accession>
<evidence type="ECO:0000313" key="2">
    <source>
        <dbReference type="EMBL" id="GAA4537148.1"/>
    </source>
</evidence>
<reference evidence="3" key="1">
    <citation type="journal article" date="2019" name="Int. J. Syst. Evol. Microbiol.">
        <title>The Global Catalogue of Microorganisms (GCM) 10K type strain sequencing project: providing services to taxonomists for standard genome sequencing and annotation.</title>
        <authorList>
            <consortium name="The Broad Institute Genomics Platform"/>
            <consortium name="The Broad Institute Genome Sequencing Center for Infectious Disease"/>
            <person name="Wu L."/>
            <person name="Ma J."/>
        </authorList>
    </citation>
    <scope>NUCLEOTIDE SEQUENCE [LARGE SCALE GENOMIC DNA]</scope>
    <source>
        <strain evidence="3">JCM 17906</strain>
    </source>
</reference>
<feature type="region of interest" description="Disordered" evidence="1">
    <location>
        <begin position="90"/>
        <end position="120"/>
    </location>
</feature>
<evidence type="ECO:0000256" key="1">
    <source>
        <dbReference type="SAM" id="MobiDB-lite"/>
    </source>
</evidence>
<proteinExistence type="predicted"/>
<organism evidence="2 3">
    <name type="scientific">Pseudonocardia xishanensis</name>
    <dbReference type="NCBI Taxonomy" id="630995"/>
    <lineage>
        <taxon>Bacteria</taxon>
        <taxon>Bacillati</taxon>
        <taxon>Actinomycetota</taxon>
        <taxon>Actinomycetes</taxon>
        <taxon>Pseudonocardiales</taxon>
        <taxon>Pseudonocardiaceae</taxon>
        <taxon>Pseudonocardia</taxon>
    </lineage>
</organism>
<feature type="region of interest" description="Disordered" evidence="1">
    <location>
        <begin position="1"/>
        <end position="48"/>
    </location>
</feature>